<organism evidence="3 4">
    <name type="scientific">Cercospora beticola</name>
    <name type="common">Sugarbeet leaf spot fungus</name>
    <dbReference type="NCBI Taxonomy" id="122368"/>
    <lineage>
        <taxon>Eukaryota</taxon>
        <taxon>Fungi</taxon>
        <taxon>Dikarya</taxon>
        <taxon>Ascomycota</taxon>
        <taxon>Pezizomycotina</taxon>
        <taxon>Dothideomycetes</taxon>
        <taxon>Dothideomycetidae</taxon>
        <taxon>Mycosphaerellales</taxon>
        <taxon>Mycosphaerellaceae</taxon>
        <taxon>Cercospora</taxon>
    </lineage>
</organism>
<dbReference type="GO" id="GO:0004497">
    <property type="term" value="F:monooxygenase activity"/>
    <property type="evidence" value="ECO:0007669"/>
    <property type="project" value="InterPro"/>
</dbReference>
<dbReference type="OrthoDB" id="3934656at2759"/>
<dbReference type="Gene3D" id="1.10.630.10">
    <property type="entry name" value="Cytochrome P450"/>
    <property type="match status" value="1"/>
</dbReference>
<evidence type="ECO:0000256" key="2">
    <source>
        <dbReference type="SAM" id="Phobius"/>
    </source>
</evidence>
<evidence type="ECO:0000313" key="4">
    <source>
        <dbReference type="Proteomes" id="UP000230605"/>
    </source>
</evidence>
<dbReference type="GO" id="GO:0032259">
    <property type="term" value="P:methylation"/>
    <property type="evidence" value="ECO:0007669"/>
    <property type="project" value="UniProtKB-KW"/>
</dbReference>
<comment type="similarity">
    <text evidence="1">Belongs to the cytochrome P450 family.</text>
</comment>
<accession>A0A2G5GIF5</accession>
<dbReference type="PANTHER" id="PTHR24305">
    <property type="entry name" value="CYTOCHROME P450"/>
    <property type="match status" value="1"/>
</dbReference>
<dbReference type="PANTHER" id="PTHR24305:SF166">
    <property type="entry name" value="CYTOCHROME P450 12A4, MITOCHONDRIAL-RELATED"/>
    <property type="match status" value="1"/>
</dbReference>
<dbReference type="GO" id="GO:0020037">
    <property type="term" value="F:heme binding"/>
    <property type="evidence" value="ECO:0007669"/>
    <property type="project" value="InterPro"/>
</dbReference>
<dbReference type="EMBL" id="LKMD01000248">
    <property type="protein sequence ID" value="PIA80070.1"/>
    <property type="molecule type" value="Genomic_DNA"/>
</dbReference>
<evidence type="ECO:0000313" key="3">
    <source>
        <dbReference type="EMBL" id="PIA80070.1"/>
    </source>
</evidence>
<dbReference type="InterPro" id="IPR050121">
    <property type="entry name" value="Cytochrome_P450_monoxygenase"/>
</dbReference>
<reference evidence="3 4" key="1">
    <citation type="submission" date="2015-10" db="EMBL/GenBank/DDBJ databases">
        <title>The cercosporin biosynthetic gene cluster was horizontally transferred to several fungal lineages and shown to be expanded in Cercospora beticola based on microsynteny with recipient genomes.</title>
        <authorList>
            <person name="De Jonge R."/>
            <person name="Ebert M.K."/>
            <person name="Suttle J.C."/>
            <person name="Jurick Ii W.M."/>
            <person name="Secor G.A."/>
            <person name="Thomma B.P."/>
            <person name="Van De Peer Y."/>
            <person name="Bolton M.D."/>
        </authorList>
    </citation>
    <scope>NUCLEOTIDE SEQUENCE [LARGE SCALE GENOMIC DNA]</scope>
    <source>
        <strain evidence="3 4">09-40</strain>
    </source>
</reference>
<dbReference type="AlphaFoldDB" id="A0A2G5GIF5"/>
<dbReference type="Pfam" id="PF00067">
    <property type="entry name" value="p450"/>
    <property type="match status" value="1"/>
</dbReference>
<dbReference type="InterPro" id="IPR036396">
    <property type="entry name" value="Cyt_P450_sf"/>
</dbReference>
<keyword evidence="2" id="KW-0812">Transmembrane</keyword>
<dbReference type="GO" id="GO:0008168">
    <property type="term" value="F:methyltransferase activity"/>
    <property type="evidence" value="ECO:0007669"/>
    <property type="project" value="UniProtKB-KW"/>
</dbReference>
<keyword evidence="3" id="KW-0489">Methyltransferase</keyword>
<proteinExistence type="inferred from homology"/>
<comment type="caution">
    <text evidence="3">The sequence shown here is derived from an EMBL/GenBank/DDBJ whole genome shotgun (WGS) entry which is preliminary data.</text>
</comment>
<protein>
    <submittedName>
        <fullName evidence="3">Pisatin demethylase</fullName>
    </submittedName>
</protein>
<name>A0A2G5GIF5_CERBT</name>
<keyword evidence="2" id="KW-1133">Transmembrane helix</keyword>
<dbReference type="GO" id="GO:0016705">
    <property type="term" value="F:oxidoreductase activity, acting on paired donors, with incorporation or reduction of molecular oxygen"/>
    <property type="evidence" value="ECO:0007669"/>
    <property type="project" value="InterPro"/>
</dbReference>
<gene>
    <name evidence="3" type="ORF">CB0940_12216</name>
</gene>
<feature type="transmembrane region" description="Helical" evidence="2">
    <location>
        <begin position="12"/>
        <end position="30"/>
    </location>
</feature>
<evidence type="ECO:0000256" key="1">
    <source>
        <dbReference type="ARBA" id="ARBA00010617"/>
    </source>
</evidence>
<keyword evidence="3" id="KW-0808">Transferase</keyword>
<dbReference type="SUPFAM" id="SSF48264">
    <property type="entry name" value="Cytochrome P450"/>
    <property type="match status" value="1"/>
</dbReference>
<dbReference type="GO" id="GO:0005506">
    <property type="term" value="F:iron ion binding"/>
    <property type="evidence" value="ECO:0007669"/>
    <property type="project" value="InterPro"/>
</dbReference>
<dbReference type="Proteomes" id="UP000230605">
    <property type="component" value="Unassembled WGS sequence"/>
</dbReference>
<dbReference type="InterPro" id="IPR001128">
    <property type="entry name" value="Cyt_P450"/>
</dbReference>
<sequence>MQWLDSTVSQQFAQRAAGGVVLLLLLHFLYNAFFHPLRNVPGPVAARFSSLWLNRRYFRGSWLQDVVRLHEKYGPVVRIAPNEISFVDEGALKELYGHGKPSQKTSWYDTWVIPGMGDSFFATTNRHVHRRIRSRVSGTYSMSAILSMEELIGEVMELNIAKLRELATKDEPVRIDEYANYFTFDVVGQLSMGGPIGFLEQGKDVGGNIQSIHDGFYLMANMGHVPGKMFWFNNPVARFLIRKFGGERMNTFETFLGWLEKRVDQRMQEGLGDRRFDMLQYFINGKTQDGKPVSKGEVMIEGVNILGAGADTTAIAILAVLGQLLLRDDALQRVRAEVDQAYATNGASFRELEKLPFLSAVVRESMRLHPSITYQLPRVPPAGGMRIGQYHIPGTASCGISPAAMNRSHDLFGSDADKFVPERWLPADDSPEEAKRLRVMEQNLTTVSCIEMEILPLEVFANDLRSSVRHGKS</sequence>
<keyword evidence="2" id="KW-0472">Membrane</keyword>